<organism evidence="2 3">
    <name type="scientific">Phytophthora fragariaefolia</name>
    <dbReference type="NCBI Taxonomy" id="1490495"/>
    <lineage>
        <taxon>Eukaryota</taxon>
        <taxon>Sar</taxon>
        <taxon>Stramenopiles</taxon>
        <taxon>Oomycota</taxon>
        <taxon>Peronosporomycetes</taxon>
        <taxon>Peronosporales</taxon>
        <taxon>Peronosporaceae</taxon>
        <taxon>Phytophthora</taxon>
    </lineage>
</organism>
<accession>A0A9W6YQP9</accession>
<keyword evidence="3" id="KW-1185">Reference proteome</keyword>
<dbReference type="EMBL" id="BSXT01018992">
    <property type="protein sequence ID" value="GMG17224.1"/>
    <property type="molecule type" value="Genomic_DNA"/>
</dbReference>
<reference evidence="2" key="1">
    <citation type="submission" date="2023-04" db="EMBL/GenBank/DDBJ databases">
        <title>Phytophthora fragariaefolia NBRC 109709.</title>
        <authorList>
            <person name="Ichikawa N."/>
            <person name="Sato H."/>
            <person name="Tonouchi N."/>
        </authorList>
    </citation>
    <scope>NUCLEOTIDE SEQUENCE</scope>
    <source>
        <strain evidence="2">NBRC 109709</strain>
    </source>
</reference>
<gene>
    <name evidence="2" type="ORF">Pfra01_003005800</name>
</gene>
<feature type="compositionally biased region" description="Pro residues" evidence="1">
    <location>
        <begin position="23"/>
        <end position="35"/>
    </location>
</feature>
<proteinExistence type="predicted"/>
<evidence type="ECO:0000313" key="3">
    <source>
        <dbReference type="Proteomes" id="UP001165121"/>
    </source>
</evidence>
<protein>
    <submittedName>
        <fullName evidence="2">Unnamed protein product</fullName>
    </submittedName>
</protein>
<evidence type="ECO:0000256" key="1">
    <source>
        <dbReference type="SAM" id="MobiDB-lite"/>
    </source>
</evidence>
<dbReference type="AlphaFoldDB" id="A0A9W6YQP9"/>
<sequence>MAEENQYAEVPPPPAGANVGPNTPAPPTGPPPPDRPGSAPAATPSGQGAHVPPPSAPPVTNAAQMLASLVNMFSLQQQTIATSQQQIHVFMV</sequence>
<feature type="region of interest" description="Disordered" evidence="1">
    <location>
        <begin position="1"/>
        <end position="59"/>
    </location>
</feature>
<evidence type="ECO:0000313" key="2">
    <source>
        <dbReference type="EMBL" id="GMG17224.1"/>
    </source>
</evidence>
<dbReference type="Proteomes" id="UP001165121">
    <property type="component" value="Unassembled WGS sequence"/>
</dbReference>
<name>A0A9W6YQP9_9STRA</name>
<comment type="caution">
    <text evidence="2">The sequence shown here is derived from an EMBL/GenBank/DDBJ whole genome shotgun (WGS) entry which is preliminary data.</text>
</comment>